<organism evidence="2 3">
    <name type="scientific">Duganella vulcania</name>
    <dbReference type="NCBI Taxonomy" id="2692166"/>
    <lineage>
        <taxon>Bacteria</taxon>
        <taxon>Pseudomonadati</taxon>
        <taxon>Pseudomonadota</taxon>
        <taxon>Betaproteobacteria</taxon>
        <taxon>Burkholderiales</taxon>
        <taxon>Oxalobacteraceae</taxon>
        <taxon>Telluria group</taxon>
        <taxon>Duganella</taxon>
    </lineage>
</organism>
<accession>A0A845G5Z1</accession>
<evidence type="ECO:0000313" key="3">
    <source>
        <dbReference type="Proteomes" id="UP000470302"/>
    </source>
</evidence>
<feature type="transmembrane region" description="Helical" evidence="1">
    <location>
        <begin position="12"/>
        <end position="35"/>
    </location>
</feature>
<protein>
    <submittedName>
        <fullName evidence="2">Uncharacterized protein</fullName>
    </submittedName>
</protein>
<dbReference type="Proteomes" id="UP000470302">
    <property type="component" value="Unassembled WGS sequence"/>
</dbReference>
<dbReference type="RefSeq" id="WP_161097344.1">
    <property type="nucleotide sequence ID" value="NZ_WWCW01000043.1"/>
</dbReference>
<keyword evidence="1" id="KW-0812">Transmembrane</keyword>
<evidence type="ECO:0000313" key="2">
    <source>
        <dbReference type="EMBL" id="MYM88289.1"/>
    </source>
</evidence>
<dbReference type="EMBL" id="WWCW01000043">
    <property type="protein sequence ID" value="MYM88289.1"/>
    <property type="molecule type" value="Genomic_DNA"/>
</dbReference>
<proteinExistence type="predicted"/>
<comment type="caution">
    <text evidence="2">The sequence shown here is derived from an EMBL/GenBank/DDBJ whole genome shotgun (WGS) entry which is preliminary data.</text>
</comment>
<keyword evidence="1" id="KW-0472">Membrane</keyword>
<gene>
    <name evidence="2" type="ORF">GTP91_14005</name>
</gene>
<sequence length="213" mass="23860">MEIMEFRLRCIRWACWSFFALCAVAIGRWGILRFVCWADWGTPDWAAWVQAIGSIAAICGAIWIADRERAHRARDALTVAVLAATENQAQLQILTKNIAMIRARILNATMVEPAPDEWMSMLHDLRGRVRIDSETLLKFSALPDKCALRMARANADLHIAETLLTTVIGMNDDRQQDMRIARLSLLVDVLGKALNDMGRSMHSIGLTIGDADI</sequence>
<evidence type="ECO:0000256" key="1">
    <source>
        <dbReference type="SAM" id="Phobius"/>
    </source>
</evidence>
<keyword evidence="1" id="KW-1133">Transmembrane helix</keyword>
<feature type="transmembrane region" description="Helical" evidence="1">
    <location>
        <begin position="47"/>
        <end position="65"/>
    </location>
</feature>
<dbReference type="AlphaFoldDB" id="A0A845G5Z1"/>
<name>A0A845G5Z1_9BURK</name>
<reference evidence="2 3" key="1">
    <citation type="submission" date="2020-01" db="EMBL/GenBank/DDBJ databases">
        <title>Novel species isolated from a subtropical stream in China.</title>
        <authorList>
            <person name="Lu H."/>
        </authorList>
    </citation>
    <scope>NUCLEOTIDE SEQUENCE [LARGE SCALE GENOMIC DNA]</scope>
    <source>
        <strain evidence="2 3">FT82W</strain>
    </source>
</reference>